<comment type="caution">
    <text evidence="1">The sequence shown here is derived from an EMBL/GenBank/DDBJ whole genome shotgun (WGS) entry which is preliminary data.</text>
</comment>
<reference evidence="1" key="1">
    <citation type="journal article" date="2015" name="Genome Biol. Evol.">
        <title>Organellar Genomes of White Spruce (Picea glauca): Assembly and Annotation.</title>
        <authorList>
            <person name="Jackman S.D."/>
            <person name="Warren R.L."/>
            <person name="Gibb E.A."/>
            <person name="Vandervalk B.P."/>
            <person name="Mohamadi H."/>
            <person name="Chu J."/>
            <person name="Raymond A."/>
            <person name="Pleasance S."/>
            <person name="Coope R."/>
            <person name="Wildung M.R."/>
            <person name="Ritland C.E."/>
            <person name="Bousquet J."/>
            <person name="Jones S.J."/>
            <person name="Bohlmann J."/>
            <person name="Birol I."/>
        </authorList>
    </citation>
    <scope>NUCLEOTIDE SEQUENCE [LARGE SCALE GENOMIC DNA]</scope>
    <source>
        <tissue evidence="1">Flushing bud</tissue>
    </source>
</reference>
<evidence type="ECO:0000313" key="1">
    <source>
        <dbReference type="EMBL" id="KUM50764.1"/>
    </source>
</evidence>
<organism evidence="1">
    <name type="scientific">Picea glauca</name>
    <name type="common">White spruce</name>
    <name type="synonym">Pinus glauca</name>
    <dbReference type="NCBI Taxonomy" id="3330"/>
    <lineage>
        <taxon>Eukaryota</taxon>
        <taxon>Viridiplantae</taxon>
        <taxon>Streptophyta</taxon>
        <taxon>Embryophyta</taxon>
        <taxon>Tracheophyta</taxon>
        <taxon>Spermatophyta</taxon>
        <taxon>Pinopsida</taxon>
        <taxon>Pinidae</taxon>
        <taxon>Conifers I</taxon>
        <taxon>Pinales</taxon>
        <taxon>Pinaceae</taxon>
        <taxon>Picea</taxon>
    </lineage>
</organism>
<keyword evidence="1" id="KW-0496">Mitochondrion</keyword>
<sequence length="60" mass="6797">MHKGCSLPLYHFHLLEFPMVDILFGIKPKNRELIRMGQQTGMTSAAGGFRTNPSSPSFFR</sequence>
<protein>
    <submittedName>
        <fullName evidence="1">Uncharacterized protein</fullName>
    </submittedName>
</protein>
<geneLocation type="mitochondrion" evidence="1"/>
<name>A0A101M448_PICGL</name>
<gene>
    <name evidence="1" type="ORF">ABT39_MTgene608</name>
</gene>
<accession>A0A101M448</accession>
<dbReference type="EMBL" id="LKAM01000001">
    <property type="protein sequence ID" value="KUM50764.1"/>
    <property type="molecule type" value="Genomic_DNA"/>
</dbReference>
<dbReference type="AlphaFoldDB" id="A0A101M448"/>
<proteinExistence type="predicted"/>